<accession>A0A1H5YC99</accession>
<evidence type="ECO:0000313" key="3">
    <source>
        <dbReference type="Proteomes" id="UP000236728"/>
    </source>
</evidence>
<dbReference type="EMBL" id="FNVA01000003">
    <property type="protein sequence ID" value="SEG21739.1"/>
    <property type="molecule type" value="Genomic_DNA"/>
</dbReference>
<organism evidence="2 3">
    <name type="scientific">Bryocella elongata</name>
    <dbReference type="NCBI Taxonomy" id="863522"/>
    <lineage>
        <taxon>Bacteria</taxon>
        <taxon>Pseudomonadati</taxon>
        <taxon>Acidobacteriota</taxon>
        <taxon>Terriglobia</taxon>
        <taxon>Terriglobales</taxon>
        <taxon>Acidobacteriaceae</taxon>
        <taxon>Bryocella</taxon>
    </lineage>
</organism>
<protein>
    <submittedName>
        <fullName evidence="2">Uncharacterized protein</fullName>
    </submittedName>
</protein>
<evidence type="ECO:0000256" key="1">
    <source>
        <dbReference type="SAM" id="MobiDB-lite"/>
    </source>
</evidence>
<keyword evidence="3" id="KW-1185">Reference proteome</keyword>
<evidence type="ECO:0000313" key="2">
    <source>
        <dbReference type="EMBL" id="SEG21739.1"/>
    </source>
</evidence>
<name>A0A1H5YC99_9BACT</name>
<feature type="region of interest" description="Disordered" evidence="1">
    <location>
        <begin position="33"/>
        <end position="60"/>
    </location>
</feature>
<dbReference type="Proteomes" id="UP000236728">
    <property type="component" value="Unassembled WGS sequence"/>
</dbReference>
<gene>
    <name evidence="2" type="ORF">SAMN05421819_2240</name>
</gene>
<sequence>MLVPGGCIREFALAGCARTRGETTLADQMLQFPSRSSSAVEPKLDAAPEEVMPPETSSGDQACRYRGLFLVKGNRPAAGTAPVTGRSSRVSQTRMIVAQVEQEIANLAARRQAERFGRVHPMPGADSSRRELRRDTPWAVVARLLRSLDRS</sequence>
<reference evidence="2 3" key="1">
    <citation type="submission" date="2016-10" db="EMBL/GenBank/DDBJ databases">
        <authorList>
            <person name="de Groot N.N."/>
        </authorList>
    </citation>
    <scope>NUCLEOTIDE SEQUENCE [LARGE SCALE GENOMIC DNA]</scope>
    <source>
        <strain evidence="2 3">DSM 22489</strain>
    </source>
</reference>
<proteinExistence type="predicted"/>
<dbReference type="AlphaFoldDB" id="A0A1H5YC99"/>